<dbReference type="Pfam" id="PF00578">
    <property type="entry name" value="AhpC-TSA"/>
    <property type="match status" value="1"/>
</dbReference>
<evidence type="ECO:0000256" key="2">
    <source>
        <dbReference type="ARBA" id="ARBA00023002"/>
    </source>
</evidence>
<evidence type="ECO:0000256" key="4">
    <source>
        <dbReference type="ARBA" id="ARBA00037420"/>
    </source>
</evidence>
<dbReference type="SUPFAM" id="SSF52833">
    <property type="entry name" value="Thioredoxin-like"/>
    <property type="match status" value="1"/>
</dbReference>
<dbReference type="Gene3D" id="3.40.30.10">
    <property type="entry name" value="Glutaredoxin"/>
    <property type="match status" value="1"/>
</dbReference>
<dbReference type="Pfam" id="PF10417">
    <property type="entry name" value="1-cysPrx_C"/>
    <property type="match status" value="1"/>
</dbReference>
<keyword evidence="2" id="KW-0560">Oxidoreductase</keyword>
<dbReference type="InterPro" id="IPR050217">
    <property type="entry name" value="Peroxiredoxin"/>
</dbReference>
<dbReference type="RefSeq" id="WP_258569403.1">
    <property type="nucleotide sequence ID" value="NZ_JAKUDN010000002.1"/>
</dbReference>
<dbReference type="PANTHER" id="PTHR10681">
    <property type="entry name" value="THIOREDOXIN PEROXIDASE"/>
    <property type="match status" value="1"/>
</dbReference>
<organism evidence="6 7">
    <name type="scientific">Candidatus Synchoanobacter obligatus</name>
    <dbReference type="NCBI Taxonomy" id="2919597"/>
    <lineage>
        <taxon>Bacteria</taxon>
        <taxon>Pseudomonadati</taxon>
        <taxon>Pseudomonadota</taxon>
        <taxon>Gammaproteobacteria</taxon>
        <taxon>Candidatus Comchoanobacterales</taxon>
        <taxon>Candidatus Comchoanobacteraceae</taxon>
        <taxon>Candidatus Synchoanobacter</taxon>
    </lineage>
</organism>
<protein>
    <recommendedName>
        <fullName evidence="3">Thioredoxin peroxidase</fullName>
    </recommendedName>
</protein>
<comment type="similarity">
    <text evidence="1">Belongs to the peroxiredoxin family. AhpC/Prx1 subfamily.</text>
</comment>
<gene>
    <name evidence="6" type="ORF">MKS91_03220</name>
</gene>
<dbReference type="InterPro" id="IPR036249">
    <property type="entry name" value="Thioredoxin-like_sf"/>
</dbReference>
<evidence type="ECO:0000313" key="7">
    <source>
        <dbReference type="Proteomes" id="UP001320768"/>
    </source>
</evidence>
<sequence length="196" mass="21333">MSHLVGQKAPEFTVQGVSASGDIKSYSLAEFKGKHVVLFFYPLDFTFVCPLELFEMSKLAGEFEQENAVVLGVSIDSEHTHAAWRNTAVSDGGVGALNFPLLADIDRHMMTAYGVANTSPNVALRATIIIDPEGMVRIQQLNDLPVGRNPSEILRLVKSLAFHDEHGDVCPPSWEPGAKSLSPTKESLLAYQAEAH</sequence>
<reference evidence="6 7" key="1">
    <citation type="journal article" date="2022" name="Nat. Microbiol.">
        <title>The microbiome of a bacterivorous marine choanoflagellate contains a resource-demanding obligate bacterial associate.</title>
        <authorList>
            <person name="Needham D.M."/>
            <person name="Poirier C."/>
            <person name="Bachy C."/>
            <person name="George E.E."/>
            <person name="Wilken S."/>
            <person name="Yung C.C.M."/>
            <person name="Limardo A.J."/>
            <person name="Morando M."/>
            <person name="Sudek L."/>
            <person name="Malmstrom R.R."/>
            <person name="Keeling P.J."/>
            <person name="Santoro A.E."/>
            <person name="Worden A.Z."/>
        </authorList>
    </citation>
    <scope>NUCLEOTIDE SEQUENCE [LARGE SCALE GENOMIC DNA]</scope>
    <source>
        <strain evidence="6 7">Comchoano-2</strain>
    </source>
</reference>
<dbReference type="PIRSF" id="PIRSF000239">
    <property type="entry name" value="AHPC"/>
    <property type="match status" value="1"/>
</dbReference>
<accession>A0ABT1L541</accession>
<dbReference type="InterPro" id="IPR000866">
    <property type="entry name" value="AhpC/TSA"/>
</dbReference>
<evidence type="ECO:0000313" key="6">
    <source>
        <dbReference type="EMBL" id="MCP8352297.1"/>
    </source>
</evidence>
<evidence type="ECO:0000256" key="1">
    <source>
        <dbReference type="ARBA" id="ARBA00009796"/>
    </source>
</evidence>
<proteinExistence type="inferred from homology"/>
<dbReference type="InterPro" id="IPR024706">
    <property type="entry name" value="Peroxiredoxin_AhpC-typ"/>
</dbReference>
<dbReference type="InterPro" id="IPR013766">
    <property type="entry name" value="Thioredoxin_domain"/>
</dbReference>
<name>A0ABT1L541_9GAMM</name>
<dbReference type="EMBL" id="JAKUDN010000002">
    <property type="protein sequence ID" value="MCP8352297.1"/>
    <property type="molecule type" value="Genomic_DNA"/>
</dbReference>
<dbReference type="CDD" id="cd03015">
    <property type="entry name" value="PRX_Typ2cys"/>
    <property type="match status" value="1"/>
</dbReference>
<comment type="caution">
    <text evidence="6">The sequence shown here is derived from an EMBL/GenBank/DDBJ whole genome shotgun (WGS) entry which is preliminary data.</text>
</comment>
<evidence type="ECO:0000259" key="5">
    <source>
        <dbReference type="PROSITE" id="PS51352"/>
    </source>
</evidence>
<evidence type="ECO:0000256" key="3">
    <source>
        <dbReference type="ARBA" id="ARBA00032824"/>
    </source>
</evidence>
<feature type="domain" description="Thioredoxin" evidence="5">
    <location>
        <begin position="3"/>
        <end position="162"/>
    </location>
</feature>
<comment type="function">
    <text evidence="4">Thiol-specific peroxidase that catalyzes the reduction of hydrogen peroxide and organic hydroperoxides to water and alcohols, respectively. Plays a role in cell protection against oxidative stress by detoxifying peroxides.</text>
</comment>
<dbReference type="InterPro" id="IPR019479">
    <property type="entry name" value="Peroxiredoxin_C"/>
</dbReference>
<dbReference type="PROSITE" id="PS51352">
    <property type="entry name" value="THIOREDOXIN_2"/>
    <property type="match status" value="1"/>
</dbReference>
<dbReference type="PANTHER" id="PTHR10681:SF128">
    <property type="entry name" value="THIOREDOXIN-DEPENDENT PEROXIDE REDUCTASE, MITOCHONDRIAL"/>
    <property type="match status" value="1"/>
</dbReference>
<keyword evidence="7" id="KW-1185">Reference proteome</keyword>
<dbReference type="Proteomes" id="UP001320768">
    <property type="component" value="Unassembled WGS sequence"/>
</dbReference>